<reference evidence="6" key="1">
    <citation type="submission" date="2023-03" db="EMBL/GenBank/DDBJ databases">
        <title>Actinorhabdospora filicis NBRC 111898.</title>
        <authorList>
            <person name="Ichikawa N."/>
            <person name="Sato H."/>
            <person name="Tonouchi N."/>
        </authorList>
    </citation>
    <scope>NUCLEOTIDE SEQUENCE</scope>
    <source>
        <strain evidence="6">NBRC 111898</strain>
    </source>
</reference>
<comment type="similarity">
    <text evidence="1">Belongs to the LysR transcriptional regulatory family.</text>
</comment>
<evidence type="ECO:0000313" key="6">
    <source>
        <dbReference type="EMBL" id="GLZ80093.1"/>
    </source>
</evidence>
<evidence type="ECO:0000256" key="2">
    <source>
        <dbReference type="ARBA" id="ARBA00023015"/>
    </source>
</evidence>
<dbReference type="InterPro" id="IPR036388">
    <property type="entry name" value="WH-like_DNA-bd_sf"/>
</dbReference>
<dbReference type="GO" id="GO:0003677">
    <property type="term" value="F:DNA binding"/>
    <property type="evidence" value="ECO:0007669"/>
    <property type="project" value="UniProtKB-KW"/>
</dbReference>
<dbReference type="FunFam" id="1.10.10.10:FF:000001">
    <property type="entry name" value="LysR family transcriptional regulator"/>
    <property type="match status" value="1"/>
</dbReference>
<evidence type="ECO:0000256" key="3">
    <source>
        <dbReference type="ARBA" id="ARBA00023125"/>
    </source>
</evidence>
<dbReference type="PRINTS" id="PR00039">
    <property type="entry name" value="HTHLYSR"/>
</dbReference>
<gene>
    <name evidence="6" type="primary">hcaR</name>
    <name evidence="6" type="ORF">Afil01_49000</name>
</gene>
<keyword evidence="3" id="KW-0238">DNA-binding</keyword>
<dbReference type="CDD" id="cd08414">
    <property type="entry name" value="PBP2_LTTR_aromatics_like"/>
    <property type="match status" value="1"/>
</dbReference>
<dbReference type="PROSITE" id="PS50931">
    <property type="entry name" value="HTH_LYSR"/>
    <property type="match status" value="1"/>
</dbReference>
<dbReference type="EMBL" id="BSTX01000003">
    <property type="protein sequence ID" value="GLZ80093.1"/>
    <property type="molecule type" value="Genomic_DNA"/>
</dbReference>
<dbReference type="Proteomes" id="UP001165079">
    <property type="component" value="Unassembled WGS sequence"/>
</dbReference>
<dbReference type="AlphaFoldDB" id="A0A9W6WBH9"/>
<feature type="domain" description="HTH lysR-type" evidence="5">
    <location>
        <begin position="1"/>
        <end position="58"/>
    </location>
</feature>
<dbReference type="GO" id="GO:0003700">
    <property type="term" value="F:DNA-binding transcription factor activity"/>
    <property type="evidence" value="ECO:0007669"/>
    <property type="project" value="InterPro"/>
</dbReference>
<evidence type="ECO:0000313" key="7">
    <source>
        <dbReference type="Proteomes" id="UP001165079"/>
    </source>
</evidence>
<evidence type="ECO:0000256" key="4">
    <source>
        <dbReference type="ARBA" id="ARBA00023163"/>
    </source>
</evidence>
<accession>A0A9W6WBH9</accession>
<dbReference type="InterPro" id="IPR005119">
    <property type="entry name" value="LysR_subst-bd"/>
</dbReference>
<organism evidence="6 7">
    <name type="scientific">Actinorhabdospora filicis</name>
    <dbReference type="NCBI Taxonomy" id="1785913"/>
    <lineage>
        <taxon>Bacteria</taxon>
        <taxon>Bacillati</taxon>
        <taxon>Actinomycetota</taxon>
        <taxon>Actinomycetes</taxon>
        <taxon>Micromonosporales</taxon>
        <taxon>Micromonosporaceae</taxon>
        <taxon>Actinorhabdospora</taxon>
    </lineage>
</organism>
<protein>
    <submittedName>
        <fullName evidence="6">LysR family transcriptional regulator</fullName>
    </submittedName>
</protein>
<keyword evidence="4" id="KW-0804">Transcription</keyword>
<dbReference type="InterPro" id="IPR000847">
    <property type="entry name" value="LysR_HTH_N"/>
</dbReference>
<dbReference type="GO" id="GO:0032993">
    <property type="term" value="C:protein-DNA complex"/>
    <property type="evidence" value="ECO:0007669"/>
    <property type="project" value="TreeGrafter"/>
</dbReference>
<dbReference type="PANTHER" id="PTHR30346">
    <property type="entry name" value="TRANSCRIPTIONAL DUAL REGULATOR HCAR-RELATED"/>
    <property type="match status" value="1"/>
</dbReference>
<dbReference type="Gene3D" id="3.40.190.10">
    <property type="entry name" value="Periplasmic binding protein-like II"/>
    <property type="match status" value="2"/>
</dbReference>
<name>A0A9W6WBH9_9ACTN</name>
<evidence type="ECO:0000259" key="5">
    <source>
        <dbReference type="PROSITE" id="PS50931"/>
    </source>
</evidence>
<dbReference type="Pfam" id="PF00126">
    <property type="entry name" value="HTH_1"/>
    <property type="match status" value="1"/>
</dbReference>
<evidence type="ECO:0000256" key="1">
    <source>
        <dbReference type="ARBA" id="ARBA00009437"/>
    </source>
</evidence>
<dbReference type="RefSeq" id="WP_285665218.1">
    <property type="nucleotide sequence ID" value="NZ_BSTX01000003.1"/>
</dbReference>
<dbReference type="Pfam" id="PF03466">
    <property type="entry name" value="LysR_substrate"/>
    <property type="match status" value="1"/>
</dbReference>
<dbReference type="SUPFAM" id="SSF46785">
    <property type="entry name" value="Winged helix' DNA-binding domain"/>
    <property type="match status" value="1"/>
</dbReference>
<comment type="caution">
    <text evidence="6">The sequence shown here is derived from an EMBL/GenBank/DDBJ whole genome shotgun (WGS) entry which is preliminary data.</text>
</comment>
<sequence>MDLRGLGYFVAVAEEGHFGRAAARLHMSQPPLSRAVKALETELGVRLLDRTPRGVTLTPAGTTLLAEARELLARAGRIRERVAASASITVGVLGGATDPGAARLAEMFRRAHPGVEVRVRESDLSDPACGLRTGLADVAVTRAPFDTTGLVVHVLREDPVGAVLRADDPLARRDGLALAELAGRRWFQFPASTDERWREFWNGGERREGPVVRGVQECVQAVLWNGTIGLAPLGHDLPGGVVVVPLRDMPPSRVVVAAPEGAPPLVRSFARLAVSAYRGSNSAIVSK</sequence>
<dbReference type="PANTHER" id="PTHR30346:SF0">
    <property type="entry name" value="HCA OPERON TRANSCRIPTIONAL ACTIVATOR HCAR"/>
    <property type="match status" value="1"/>
</dbReference>
<dbReference type="Gene3D" id="1.10.10.10">
    <property type="entry name" value="Winged helix-like DNA-binding domain superfamily/Winged helix DNA-binding domain"/>
    <property type="match status" value="1"/>
</dbReference>
<proteinExistence type="inferred from homology"/>
<dbReference type="SUPFAM" id="SSF53850">
    <property type="entry name" value="Periplasmic binding protein-like II"/>
    <property type="match status" value="1"/>
</dbReference>
<keyword evidence="7" id="KW-1185">Reference proteome</keyword>
<keyword evidence="2" id="KW-0805">Transcription regulation</keyword>
<dbReference type="InterPro" id="IPR036390">
    <property type="entry name" value="WH_DNA-bd_sf"/>
</dbReference>